<dbReference type="STRING" id="307972.A0A2G8JH61"/>
<dbReference type="GO" id="GO:0005615">
    <property type="term" value="C:extracellular space"/>
    <property type="evidence" value="ECO:0007669"/>
    <property type="project" value="TreeGrafter"/>
</dbReference>
<dbReference type="InterPro" id="IPR057726">
    <property type="entry name" value="Tsg_C"/>
</dbReference>
<evidence type="ECO:0000313" key="2">
    <source>
        <dbReference type="EMBL" id="PIK35091.1"/>
    </source>
</evidence>
<gene>
    <name evidence="2" type="ORF">BSL78_28089</name>
</gene>
<comment type="caution">
    <text evidence="2">The sequence shown here is derived from an EMBL/GenBank/DDBJ whole genome shotgun (WGS) entry which is preliminary data.</text>
</comment>
<evidence type="ECO:0000259" key="1">
    <source>
        <dbReference type="Pfam" id="PF04668"/>
    </source>
</evidence>
<feature type="domain" description="Tsg C-terminal" evidence="1">
    <location>
        <begin position="26"/>
        <end position="90"/>
    </location>
</feature>
<dbReference type="Proteomes" id="UP000230750">
    <property type="component" value="Unassembled WGS sequence"/>
</dbReference>
<reference evidence="2 3" key="1">
    <citation type="journal article" date="2017" name="PLoS Biol.">
        <title>The sea cucumber genome provides insights into morphological evolution and visceral regeneration.</title>
        <authorList>
            <person name="Zhang X."/>
            <person name="Sun L."/>
            <person name="Yuan J."/>
            <person name="Sun Y."/>
            <person name="Gao Y."/>
            <person name="Zhang L."/>
            <person name="Li S."/>
            <person name="Dai H."/>
            <person name="Hamel J.F."/>
            <person name="Liu C."/>
            <person name="Yu Y."/>
            <person name="Liu S."/>
            <person name="Lin W."/>
            <person name="Guo K."/>
            <person name="Jin S."/>
            <person name="Xu P."/>
            <person name="Storey K.B."/>
            <person name="Huan P."/>
            <person name="Zhang T."/>
            <person name="Zhou Y."/>
            <person name="Zhang J."/>
            <person name="Lin C."/>
            <person name="Li X."/>
            <person name="Xing L."/>
            <person name="Huo D."/>
            <person name="Sun M."/>
            <person name="Wang L."/>
            <person name="Mercier A."/>
            <person name="Li F."/>
            <person name="Yang H."/>
            <person name="Xiang J."/>
        </authorList>
    </citation>
    <scope>NUCLEOTIDE SEQUENCE [LARGE SCALE GENOMIC DNA]</scope>
    <source>
        <strain evidence="2">Shaxun</strain>
        <tissue evidence="2">Muscle</tissue>
    </source>
</reference>
<organism evidence="2 3">
    <name type="scientific">Stichopus japonicus</name>
    <name type="common">Sea cucumber</name>
    <dbReference type="NCBI Taxonomy" id="307972"/>
    <lineage>
        <taxon>Eukaryota</taxon>
        <taxon>Metazoa</taxon>
        <taxon>Echinodermata</taxon>
        <taxon>Eleutherozoa</taxon>
        <taxon>Echinozoa</taxon>
        <taxon>Holothuroidea</taxon>
        <taxon>Aspidochirotacea</taxon>
        <taxon>Aspidochirotida</taxon>
        <taxon>Stichopodidae</taxon>
        <taxon>Apostichopus</taxon>
    </lineage>
</organism>
<dbReference type="InterPro" id="IPR006761">
    <property type="entry name" value="Tsg"/>
</dbReference>
<evidence type="ECO:0000313" key="3">
    <source>
        <dbReference type="Proteomes" id="UP000230750"/>
    </source>
</evidence>
<accession>A0A2G8JH61</accession>
<keyword evidence="3" id="KW-1185">Reference proteome</keyword>
<dbReference type="Pfam" id="PF04668">
    <property type="entry name" value="Tsg"/>
    <property type="match status" value="1"/>
</dbReference>
<dbReference type="PANTHER" id="PTHR12312">
    <property type="entry name" value="TWISTED GASTRULATION PROTEIN HOMOLOG 1-A-RELATED"/>
    <property type="match status" value="1"/>
</dbReference>
<dbReference type="OrthoDB" id="10037323at2759"/>
<dbReference type="PANTHER" id="PTHR12312:SF16">
    <property type="entry name" value="TWISTED GASTRULATION PROTEIN HOMOLOG 1-A-RELATED"/>
    <property type="match status" value="1"/>
</dbReference>
<protein>
    <recommendedName>
        <fullName evidence="1">Tsg C-terminal domain-containing protein</fullName>
    </recommendedName>
</protein>
<name>A0A2G8JH61_STIJA</name>
<dbReference type="AlphaFoldDB" id="A0A2G8JH61"/>
<dbReference type="GO" id="GO:0030510">
    <property type="term" value="P:regulation of BMP signaling pathway"/>
    <property type="evidence" value="ECO:0007669"/>
    <property type="project" value="TreeGrafter"/>
</dbReference>
<dbReference type="EMBL" id="MRZV01001991">
    <property type="protein sequence ID" value="PIK35091.1"/>
    <property type="molecule type" value="Genomic_DNA"/>
</dbReference>
<sequence>MMMVQINLKVEEPKPEGQAGMGSLQVNSSTPAGVCSLIFHDQCTALEKCRRFCSSVGASRYRWFHTACCECIGDTCISYGVNESLCRDCRPSQE</sequence>
<proteinExistence type="predicted"/>